<gene>
    <name evidence="1" type="ORF">M514_19644</name>
</gene>
<organism evidence="1">
    <name type="scientific">Trichuris suis</name>
    <name type="common">pig whipworm</name>
    <dbReference type="NCBI Taxonomy" id="68888"/>
    <lineage>
        <taxon>Eukaryota</taxon>
        <taxon>Metazoa</taxon>
        <taxon>Ecdysozoa</taxon>
        <taxon>Nematoda</taxon>
        <taxon>Enoplea</taxon>
        <taxon>Dorylaimia</taxon>
        <taxon>Trichinellida</taxon>
        <taxon>Trichuridae</taxon>
        <taxon>Trichuris</taxon>
    </lineage>
</organism>
<reference evidence="1" key="1">
    <citation type="journal article" date="2014" name="Nat. Genet.">
        <title>Genome and transcriptome of the porcine whipworm Trichuris suis.</title>
        <authorList>
            <person name="Jex A.R."/>
            <person name="Nejsum P."/>
            <person name="Schwarz E.M."/>
            <person name="Hu L."/>
            <person name="Young N.D."/>
            <person name="Hall R.S."/>
            <person name="Korhonen P.K."/>
            <person name="Liao S."/>
            <person name="Thamsborg S."/>
            <person name="Xia J."/>
            <person name="Xu P."/>
            <person name="Wang S."/>
            <person name="Scheerlinck J.P."/>
            <person name="Hofmann A."/>
            <person name="Sternberg P.W."/>
            <person name="Wang J."/>
            <person name="Gasser R.B."/>
        </authorList>
    </citation>
    <scope>NUCLEOTIDE SEQUENCE [LARGE SCALE GENOMIC DNA]</scope>
    <source>
        <strain evidence="1">DCEP-RM93F</strain>
    </source>
</reference>
<dbReference type="EMBL" id="KL367507">
    <property type="protein sequence ID" value="KFD68162.1"/>
    <property type="molecule type" value="Genomic_DNA"/>
</dbReference>
<evidence type="ECO:0000313" key="1">
    <source>
        <dbReference type="EMBL" id="KFD68162.1"/>
    </source>
</evidence>
<dbReference type="AlphaFoldDB" id="A0A085NFB6"/>
<accession>A0A085NFB6</accession>
<name>A0A085NFB6_9BILA</name>
<protein>
    <submittedName>
        <fullName evidence="1">Uncharacterized protein</fullName>
    </submittedName>
</protein>
<dbReference type="Proteomes" id="UP000030758">
    <property type="component" value="Unassembled WGS sequence"/>
</dbReference>
<proteinExistence type="predicted"/>
<sequence length="211" mass="23927">MHSAIRYYSAYSSSSTVANAVKLHTSDNIRFKSFCDDSDESFEEESHSNAATASLLHTPEHYSPLHNTAKYQKHFLAALIPVFHCSLTPKHVTSDKVRPQDSSAFQQTSSEYNPALVTASVPKTESNDHMVSLPPCTKYEEENVLPKKAQKKVEMLSKANSICEFVCSVVEHSQNPAFRMEMLNMLNADTMGIYRRRFMNVLLENIELRFQ</sequence>